<dbReference type="EMBL" id="RKRK01000002">
    <property type="protein sequence ID" value="RPF57513.1"/>
    <property type="molecule type" value="Genomic_DNA"/>
</dbReference>
<comment type="caution">
    <text evidence="5">The sequence shown here is derived from an EMBL/GenBank/DDBJ whole genome shotgun (WGS) entry which is preliminary data.</text>
</comment>
<dbReference type="Pfam" id="PF00005">
    <property type="entry name" value="ABC_tran"/>
    <property type="match status" value="1"/>
</dbReference>
<keyword evidence="3 5" id="KW-0067">ATP-binding</keyword>
<dbReference type="GO" id="GO:0016887">
    <property type="term" value="F:ATP hydrolysis activity"/>
    <property type="evidence" value="ECO:0007669"/>
    <property type="project" value="InterPro"/>
</dbReference>
<dbReference type="RefSeq" id="WP_170152729.1">
    <property type="nucleotide sequence ID" value="NZ_RKRK01000002.1"/>
</dbReference>
<evidence type="ECO:0000256" key="2">
    <source>
        <dbReference type="ARBA" id="ARBA00022741"/>
    </source>
</evidence>
<dbReference type="InterPro" id="IPR003439">
    <property type="entry name" value="ABC_transporter-like_ATP-bd"/>
</dbReference>
<organism evidence="5 6">
    <name type="scientific">Abyssicoccus albus</name>
    <dbReference type="NCBI Taxonomy" id="1817405"/>
    <lineage>
        <taxon>Bacteria</taxon>
        <taxon>Bacillati</taxon>
        <taxon>Bacillota</taxon>
        <taxon>Bacilli</taxon>
        <taxon>Bacillales</taxon>
        <taxon>Abyssicoccaceae</taxon>
    </lineage>
</organism>
<dbReference type="PANTHER" id="PTHR42939:SF3">
    <property type="entry name" value="ABC TRANSPORTER ATP-BINDING COMPONENT"/>
    <property type="match status" value="1"/>
</dbReference>
<dbReference type="GO" id="GO:0005524">
    <property type="term" value="F:ATP binding"/>
    <property type="evidence" value="ECO:0007669"/>
    <property type="project" value="UniProtKB-KW"/>
</dbReference>
<keyword evidence="2" id="KW-0547">Nucleotide-binding</keyword>
<sequence length="293" mass="34147">MNVITINQLKSKQGDFELNIDELNIPKGYITGLIGENGSGKTSLIYHLLNLRVQDTGEIKIFDRTFIEDREYILSNIGIVYSENHFPDFMNPKSLEKIFIDYYVTWDSNLYAHYLDKFEIPMTKKIKTLSQGMKIKLNIATAMSHKPKLLILDEPTSNLDPTFRIELLNILQDLMLDEDQTILFSTHITSDLEQIADYIAFIEEGRLMLYEEKDHLLEQYHIIEGDDLLLDDELDQLLIGTEFNDKRFKAMTKDADVFRELFGDKVIINPITIDQMMYFSKLKRLGVKHEATY</sequence>
<dbReference type="Gene3D" id="3.40.50.300">
    <property type="entry name" value="P-loop containing nucleotide triphosphate hydrolases"/>
    <property type="match status" value="1"/>
</dbReference>
<evidence type="ECO:0000313" key="6">
    <source>
        <dbReference type="Proteomes" id="UP000277108"/>
    </source>
</evidence>
<keyword evidence="6" id="KW-1185">Reference proteome</keyword>
<evidence type="ECO:0000313" key="5">
    <source>
        <dbReference type="EMBL" id="RPF57513.1"/>
    </source>
</evidence>
<evidence type="ECO:0000259" key="4">
    <source>
        <dbReference type="PROSITE" id="PS50893"/>
    </source>
</evidence>
<dbReference type="InterPro" id="IPR003593">
    <property type="entry name" value="AAA+_ATPase"/>
</dbReference>
<evidence type="ECO:0000256" key="3">
    <source>
        <dbReference type="ARBA" id="ARBA00022840"/>
    </source>
</evidence>
<dbReference type="PANTHER" id="PTHR42939">
    <property type="entry name" value="ABC TRANSPORTER ATP-BINDING PROTEIN ALBC-RELATED"/>
    <property type="match status" value="1"/>
</dbReference>
<gene>
    <name evidence="5" type="ORF">EDD62_0134</name>
</gene>
<dbReference type="CDD" id="cd03230">
    <property type="entry name" value="ABC_DR_subfamily_A"/>
    <property type="match status" value="1"/>
</dbReference>
<dbReference type="AlphaFoldDB" id="A0A3N5BIV0"/>
<keyword evidence="1" id="KW-0813">Transport</keyword>
<name>A0A3N5BIV0_9BACL</name>
<feature type="domain" description="ABC transporter" evidence="4">
    <location>
        <begin position="3"/>
        <end position="229"/>
    </location>
</feature>
<proteinExistence type="predicted"/>
<dbReference type="InterPro" id="IPR027417">
    <property type="entry name" value="P-loop_NTPase"/>
</dbReference>
<dbReference type="Proteomes" id="UP000277108">
    <property type="component" value="Unassembled WGS sequence"/>
</dbReference>
<protein>
    <submittedName>
        <fullName evidence="5">ABC-2 type transport system ATP-binding protein</fullName>
    </submittedName>
</protein>
<dbReference type="InterPro" id="IPR051782">
    <property type="entry name" value="ABC_Transporter_VariousFunc"/>
</dbReference>
<reference evidence="5 6" key="1">
    <citation type="submission" date="2018-11" db="EMBL/GenBank/DDBJ databases">
        <title>Genomic Encyclopedia of Type Strains, Phase IV (KMG-IV): sequencing the most valuable type-strain genomes for metagenomic binning, comparative biology and taxonomic classification.</title>
        <authorList>
            <person name="Goeker M."/>
        </authorList>
    </citation>
    <scope>NUCLEOTIDE SEQUENCE [LARGE SCALE GENOMIC DNA]</scope>
    <source>
        <strain evidence="5 6">DSM 29158</strain>
    </source>
</reference>
<evidence type="ECO:0000256" key="1">
    <source>
        <dbReference type="ARBA" id="ARBA00022448"/>
    </source>
</evidence>
<accession>A0A3N5BIV0</accession>
<dbReference type="SMART" id="SM00382">
    <property type="entry name" value="AAA"/>
    <property type="match status" value="1"/>
</dbReference>
<dbReference type="PROSITE" id="PS50893">
    <property type="entry name" value="ABC_TRANSPORTER_2"/>
    <property type="match status" value="1"/>
</dbReference>
<dbReference type="SUPFAM" id="SSF52540">
    <property type="entry name" value="P-loop containing nucleoside triphosphate hydrolases"/>
    <property type="match status" value="1"/>
</dbReference>